<evidence type="ECO:0008006" key="4">
    <source>
        <dbReference type="Google" id="ProtNLM"/>
    </source>
</evidence>
<accession>A0AAD4ZEK4</accession>
<keyword evidence="3" id="KW-1185">Reference proteome</keyword>
<protein>
    <recommendedName>
        <fullName evidence="4">No apical meristem-associated C-terminal domain-containing protein</fullName>
    </recommendedName>
</protein>
<gene>
    <name evidence="2" type="ORF">L3X38_010966</name>
</gene>
<organism evidence="2 3">
    <name type="scientific">Prunus dulcis</name>
    <name type="common">Almond</name>
    <name type="synonym">Amygdalus dulcis</name>
    <dbReference type="NCBI Taxonomy" id="3755"/>
    <lineage>
        <taxon>Eukaryota</taxon>
        <taxon>Viridiplantae</taxon>
        <taxon>Streptophyta</taxon>
        <taxon>Embryophyta</taxon>
        <taxon>Tracheophyta</taxon>
        <taxon>Spermatophyta</taxon>
        <taxon>Magnoliopsida</taxon>
        <taxon>eudicotyledons</taxon>
        <taxon>Gunneridae</taxon>
        <taxon>Pentapetalae</taxon>
        <taxon>rosids</taxon>
        <taxon>fabids</taxon>
        <taxon>Rosales</taxon>
        <taxon>Rosaceae</taxon>
        <taxon>Amygdaloideae</taxon>
        <taxon>Amygdaleae</taxon>
        <taxon>Prunus</taxon>
    </lineage>
</organism>
<dbReference type="Proteomes" id="UP001054821">
    <property type="component" value="Chromosome 2"/>
</dbReference>
<dbReference type="AlphaFoldDB" id="A0AAD4ZEK4"/>
<feature type="region of interest" description="Disordered" evidence="1">
    <location>
        <begin position="141"/>
        <end position="176"/>
    </location>
</feature>
<dbReference type="EMBL" id="JAJFAZ020000002">
    <property type="protein sequence ID" value="KAI5343090.1"/>
    <property type="molecule type" value="Genomic_DNA"/>
</dbReference>
<dbReference type="PANTHER" id="PTHR45125">
    <property type="entry name" value="F21J9.4-RELATED"/>
    <property type="match status" value="1"/>
</dbReference>
<proteinExistence type="predicted"/>
<evidence type="ECO:0000313" key="2">
    <source>
        <dbReference type="EMBL" id="KAI5343090.1"/>
    </source>
</evidence>
<evidence type="ECO:0000313" key="3">
    <source>
        <dbReference type="Proteomes" id="UP001054821"/>
    </source>
</evidence>
<name>A0AAD4ZEK4_PRUDU</name>
<comment type="caution">
    <text evidence="2">The sequence shown here is derived from an EMBL/GenBank/DDBJ whole genome shotgun (WGS) entry which is preliminary data.</text>
</comment>
<evidence type="ECO:0000256" key="1">
    <source>
        <dbReference type="SAM" id="MobiDB-lite"/>
    </source>
</evidence>
<sequence>MASSVEIGGSWSTQEDIALCESWVNVSHDPITGNEMKFHHMWSKIHGEFCQRSGSIRTEMALSSRWKILNKELGKWRNALTKAKENIRSGANLSDEIIQAQMWFGATGQGKKSFVHFQCWEIVKDCSRFKIIPTAPPVVLHETPLHESPSTDSPLDSPMETESPLPPKNNSLRLERDLRRDEADKARLEAFAIEKQHAKEKDDDEREMKIMAMDTSHMSPETKAYWKHKRRDVMRRKLFHDDGPSNTDWLNDENH</sequence>
<reference evidence="2 3" key="1">
    <citation type="journal article" date="2022" name="G3 (Bethesda)">
        <title>Whole-genome sequence and methylome profiling of the almond [Prunus dulcis (Mill.) D.A. Webb] cultivar 'Nonpareil'.</title>
        <authorList>
            <person name="D'Amico-Willman K.M."/>
            <person name="Ouma W.Z."/>
            <person name="Meulia T."/>
            <person name="Sideli G.M."/>
            <person name="Gradziel T.M."/>
            <person name="Fresnedo-Ramirez J."/>
        </authorList>
    </citation>
    <scope>NUCLEOTIDE SEQUENCE [LARGE SCALE GENOMIC DNA]</scope>
    <source>
        <strain evidence="2">Clone GOH B32 T37-40</strain>
    </source>
</reference>